<protein>
    <submittedName>
        <fullName evidence="2">Uncharacterized protein</fullName>
    </submittedName>
</protein>
<reference evidence="2 3" key="1">
    <citation type="submission" date="2021-12" db="EMBL/GenBank/DDBJ databases">
        <title>Discovery of the Pendulisporaceae a myxobacterial family with distinct sporulation behavior and unique specialized metabolism.</title>
        <authorList>
            <person name="Garcia R."/>
            <person name="Popoff A."/>
            <person name="Bader C.D."/>
            <person name="Loehr J."/>
            <person name="Walesch S."/>
            <person name="Walt C."/>
            <person name="Boldt J."/>
            <person name="Bunk B."/>
            <person name="Haeckl F.J.F.P.J."/>
            <person name="Gunesch A.P."/>
            <person name="Birkelbach J."/>
            <person name="Nuebel U."/>
            <person name="Pietschmann T."/>
            <person name="Bach T."/>
            <person name="Mueller R."/>
        </authorList>
    </citation>
    <scope>NUCLEOTIDE SEQUENCE [LARGE SCALE GENOMIC DNA]</scope>
    <source>
        <strain evidence="2 3">MSr11954</strain>
    </source>
</reference>
<evidence type="ECO:0000256" key="1">
    <source>
        <dbReference type="SAM" id="MobiDB-lite"/>
    </source>
</evidence>
<feature type="region of interest" description="Disordered" evidence="1">
    <location>
        <begin position="1"/>
        <end position="37"/>
    </location>
</feature>
<keyword evidence="3" id="KW-1185">Reference proteome</keyword>
<dbReference type="EMBL" id="CP089984">
    <property type="protein sequence ID" value="WXB17686.1"/>
    <property type="molecule type" value="Genomic_DNA"/>
</dbReference>
<name>A0ABZ2M5Q9_9BACT</name>
<accession>A0ABZ2M5Q9</accession>
<proteinExistence type="predicted"/>
<dbReference type="Proteomes" id="UP001370348">
    <property type="component" value="Chromosome"/>
</dbReference>
<dbReference type="RefSeq" id="WP_394827326.1">
    <property type="nucleotide sequence ID" value="NZ_CP089984.1"/>
</dbReference>
<sequence length="237" mass="25962">MNTTAASPAVQPDASPPIRTAAPFSLPRPPWGGTENTSEARPIYVKRFFFDCTHPTAVSSWHSAQKPQWEVSAYRCLDEIPARTLPPWQSDGFFVFGNRRDLVIEVYGHDDGGPSPAQWRGYVDKAIATIPAPAPKSLGAVPTKRVDQKKAKIWAAKLRKLVGEALIMNCLPNALAEQEHTALATEMDRLAPADQGPFETTLLEVSACRACSTRESRCPSALEAIESTDAWIDTYAK</sequence>
<evidence type="ECO:0000313" key="2">
    <source>
        <dbReference type="EMBL" id="WXB17686.1"/>
    </source>
</evidence>
<evidence type="ECO:0000313" key="3">
    <source>
        <dbReference type="Proteomes" id="UP001370348"/>
    </source>
</evidence>
<gene>
    <name evidence="2" type="ORF">LZC94_10535</name>
</gene>
<organism evidence="2 3">
    <name type="scientific">Pendulispora albinea</name>
    <dbReference type="NCBI Taxonomy" id="2741071"/>
    <lineage>
        <taxon>Bacteria</taxon>
        <taxon>Pseudomonadati</taxon>
        <taxon>Myxococcota</taxon>
        <taxon>Myxococcia</taxon>
        <taxon>Myxococcales</taxon>
        <taxon>Sorangiineae</taxon>
        <taxon>Pendulisporaceae</taxon>
        <taxon>Pendulispora</taxon>
    </lineage>
</organism>